<dbReference type="InterPro" id="IPR014036">
    <property type="entry name" value="DeoR-like_C"/>
</dbReference>
<dbReference type="Pfam" id="PF08220">
    <property type="entry name" value="HTH_DeoR"/>
    <property type="match status" value="1"/>
</dbReference>
<keyword evidence="1" id="KW-0805">Transcription regulation</keyword>
<dbReference type="PANTHER" id="PTHR30363:SF58">
    <property type="entry name" value="REGULATORY PROTEIN, DEOR FAMILY"/>
    <property type="match status" value="1"/>
</dbReference>
<sequence>MIPAERQKRLLNLINQNTIISISSLVDILGVSHMTIRRDIQKLEQEGKVASVSGGVKSLEHLSTEPTRNDKYLLFPAEKANIGSQAAKLIPHNTTIYLDAGTTTLEIARQITEREDLQVITNDFVITNFLIDKGKCGLIHSGGTVNKSNQSSVGQLTAEFLQKISVDIAFISTSSWNLKGLTTPDENKLPVKKTIIESSQTRILVSDSSKYGKNAIFHICPLNLFNTIISDRNLPINTQEAIREMGVELMLV</sequence>
<evidence type="ECO:0000256" key="3">
    <source>
        <dbReference type="ARBA" id="ARBA00023163"/>
    </source>
</evidence>
<protein>
    <submittedName>
        <fullName evidence="5">DeoR family transcriptional regulator</fullName>
    </submittedName>
</protein>
<dbReference type="SMART" id="SM01134">
    <property type="entry name" value="DeoRC"/>
    <property type="match status" value="1"/>
</dbReference>
<evidence type="ECO:0000313" key="6">
    <source>
        <dbReference type="Proteomes" id="UP001596996"/>
    </source>
</evidence>
<dbReference type="Gene3D" id="1.10.10.10">
    <property type="entry name" value="Winged helix-like DNA-binding domain superfamily/Winged helix DNA-binding domain"/>
    <property type="match status" value="1"/>
</dbReference>
<organism evidence="5 6">
    <name type="scientific">Seminibacterium arietis</name>
    <dbReference type="NCBI Taxonomy" id="1173502"/>
    <lineage>
        <taxon>Bacteria</taxon>
        <taxon>Pseudomonadati</taxon>
        <taxon>Pseudomonadota</taxon>
        <taxon>Gammaproteobacteria</taxon>
        <taxon>Pasteurellales</taxon>
        <taxon>Pasteurellaceae</taxon>
        <taxon>Seminibacterium</taxon>
    </lineage>
</organism>
<evidence type="ECO:0000256" key="2">
    <source>
        <dbReference type="ARBA" id="ARBA00023125"/>
    </source>
</evidence>
<keyword evidence="2" id="KW-0238">DNA-binding</keyword>
<evidence type="ECO:0000259" key="4">
    <source>
        <dbReference type="PROSITE" id="PS51000"/>
    </source>
</evidence>
<dbReference type="InterPro" id="IPR036390">
    <property type="entry name" value="WH_DNA-bd_sf"/>
</dbReference>
<dbReference type="SUPFAM" id="SSF100950">
    <property type="entry name" value="NagB/RpiA/CoA transferase-like"/>
    <property type="match status" value="1"/>
</dbReference>
<dbReference type="SMART" id="SM00420">
    <property type="entry name" value="HTH_DEOR"/>
    <property type="match status" value="1"/>
</dbReference>
<dbReference type="PANTHER" id="PTHR30363">
    <property type="entry name" value="HTH-TYPE TRANSCRIPTIONAL REGULATOR SRLR-RELATED"/>
    <property type="match status" value="1"/>
</dbReference>
<proteinExistence type="predicted"/>
<dbReference type="InterPro" id="IPR036388">
    <property type="entry name" value="WH-like_DNA-bd_sf"/>
</dbReference>
<dbReference type="RefSeq" id="WP_380820054.1">
    <property type="nucleotide sequence ID" value="NZ_JBHTJN010000009.1"/>
</dbReference>
<dbReference type="InterPro" id="IPR050313">
    <property type="entry name" value="Carb_Metab_HTH_regulators"/>
</dbReference>
<evidence type="ECO:0000256" key="1">
    <source>
        <dbReference type="ARBA" id="ARBA00023015"/>
    </source>
</evidence>
<dbReference type="Pfam" id="PF00455">
    <property type="entry name" value="DeoRC"/>
    <property type="match status" value="1"/>
</dbReference>
<dbReference type="InterPro" id="IPR018356">
    <property type="entry name" value="Tscrpt_reg_HTH_DeoR_CS"/>
</dbReference>
<dbReference type="InterPro" id="IPR001034">
    <property type="entry name" value="DeoR_HTH"/>
</dbReference>
<dbReference type="EMBL" id="JBHTJN010000009">
    <property type="protein sequence ID" value="MFD0966200.1"/>
    <property type="molecule type" value="Genomic_DNA"/>
</dbReference>
<dbReference type="InterPro" id="IPR037171">
    <property type="entry name" value="NagB/RpiA_transferase-like"/>
</dbReference>
<dbReference type="PRINTS" id="PR00037">
    <property type="entry name" value="HTHLACR"/>
</dbReference>
<keyword evidence="6" id="KW-1185">Reference proteome</keyword>
<accession>A0ABW3I9G0</accession>
<reference evidence="6" key="1">
    <citation type="journal article" date="2019" name="Int. J. Syst. Evol. Microbiol.">
        <title>The Global Catalogue of Microorganisms (GCM) 10K type strain sequencing project: providing services to taxonomists for standard genome sequencing and annotation.</title>
        <authorList>
            <consortium name="The Broad Institute Genomics Platform"/>
            <consortium name="The Broad Institute Genome Sequencing Center for Infectious Disease"/>
            <person name="Wu L."/>
            <person name="Ma J."/>
        </authorList>
    </citation>
    <scope>NUCLEOTIDE SEQUENCE [LARGE SCALE GENOMIC DNA]</scope>
    <source>
        <strain evidence="6">CCUG 61707</strain>
    </source>
</reference>
<evidence type="ECO:0000313" key="5">
    <source>
        <dbReference type="EMBL" id="MFD0966200.1"/>
    </source>
</evidence>
<dbReference type="Proteomes" id="UP001596996">
    <property type="component" value="Unassembled WGS sequence"/>
</dbReference>
<gene>
    <name evidence="5" type="ORF">ACFQ02_04940</name>
</gene>
<keyword evidence="3" id="KW-0804">Transcription</keyword>
<name>A0ABW3I9G0_9PAST</name>
<dbReference type="PROSITE" id="PS00894">
    <property type="entry name" value="HTH_DEOR_1"/>
    <property type="match status" value="1"/>
</dbReference>
<comment type="caution">
    <text evidence="5">The sequence shown here is derived from an EMBL/GenBank/DDBJ whole genome shotgun (WGS) entry which is preliminary data.</text>
</comment>
<dbReference type="Gene3D" id="3.40.50.1360">
    <property type="match status" value="1"/>
</dbReference>
<dbReference type="SUPFAM" id="SSF46785">
    <property type="entry name" value="Winged helix' DNA-binding domain"/>
    <property type="match status" value="1"/>
</dbReference>
<feature type="domain" description="HTH deoR-type" evidence="4">
    <location>
        <begin position="3"/>
        <end position="58"/>
    </location>
</feature>
<dbReference type="PROSITE" id="PS51000">
    <property type="entry name" value="HTH_DEOR_2"/>
    <property type="match status" value="1"/>
</dbReference>